<dbReference type="PRINTS" id="PR00206">
    <property type="entry name" value="CONNEXIN"/>
</dbReference>
<dbReference type="Ensembl" id="ENSTNIT00000022587.1">
    <property type="protein sequence ID" value="ENSTNIP00000022348.1"/>
    <property type="gene ID" value="ENSTNIG00000019151.1"/>
</dbReference>
<reference evidence="17" key="3">
    <citation type="submission" date="2025-05" db="UniProtKB">
        <authorList>
            <consortium name="Ensembl"/>
        </authorList>
    </citation>
    <scope>IDENTIFICATION</scope>
</reference>
<evidence type="ECO:0000313" key="18">
    <source>
        <dbReference type="Proteomes" id="UP000007303"/>
    </source>
</evidence>
<keyword evidence="4" id="KW-1003">Cell membrane</keyword>
<dbReference type="KEGG" id="tng:GSTEN00035460G001"/>
<dbReference type="GO" id="GO:0003700">
    <property type="term" value="F:DNA-binding transcription factor activity"/>
    <property type="evidence" value="ECO:0007669"/>
    <property type="project" value="InterPro"/>
</dbReference>
<dbReference type="GeneTree" id="ENSGT01150000286930"/>
<feature type="transmembrane region" description="Helical" evidence="12">
    <location>
        <begin position="20"/>
        <end position="41"/>
    </location>
</feature>
<dbReference type="InterPro" id="IPR017990">
    <property type="entry name" value="Connexin_CS"/>
</dbReference>
<keyword evidence="7" id="KW-0965">Cell junction</keyword>
<name>Q4RF68_TETNG</name>
<evidence type="ECO:0000259" key="14">
    <source>
        <dbReference type="SMART" id="SM00415"/>
    </source>
</evidence>
<comment type="subunit">
    <text evidence="3">A connexon is composed of a hexamer of connexins.</text>
</comment>
<reference evidence="16" key="2">
    <citation type="submission" date="2004-02" db="EMBL/GenBank/DDBJ databases">
        <authorList>
            <consortium name="Genoscope"/>
            <consortium name="Whitehead Institute Centre for Genome Research"/>
        </authorList>
    </citation>
    <scope>NUCLEOTIDE SEQUENCE</scope>
</reference>
<dbReference type="GO" id="GO:0007267">
    <property type="term" value="P:cell-cell signaling"/>
    <property type="evidence" value="ECO:0007669"/>
    <property type="project" value="TreeGrafter"/>
</dbReference>
<dbReference type="SMART" id="SM01089">
    <property type="entry name" value="Connexin_CCC"/>
    <property type="match status" value="1"/>
</dbReference>
<dbReference type="OrthoDB" id="9993956at2759"/>
<evidence type="ECO:0000256" key="6">
    <source>
        <dbReference type="ARBA" id="ARBA00022868"/>
    </source>
</evidence>
<keyword evidence="10 12" id="KW-0472">Membrane</keyword>
<evidence type="ECO:0000256" key="11">
    <source>
        <dbReference type="RuleBase" id="RU004020"/>
    </source>
</evidence>
<dbReference type="FunFam" id="1.20.1440.80:FF:000001">
    <property type="entry name" value="Gap junction alpha-1"/>
    <property type="match status" value="1"/>
</dbReference>
<dbReference type="SMART" id="SM00415">
    <property type="entry name" value="HSF"/>
    <property type="match status" value="1"/>
</dbReference>
<protein>
    <submittedName>
        <fullName evidence="16">(spotted green pufferfish) hypothetical protein</fullName>
    </submittedName>
    <submittedName>
        <fullName evidence="17">Connexin 28.9</fullName>
    </submittedName>
</protein>
<dbReference type="InterPro" id="IPR000232">
    <property type="entry name" value="HSF_DNA-bd"/>
</dbReference>
<dbReference type="GO" id="GO:0005922">
    <property type="term" value="C:connexin complex"/>
    <property type="evidence" value="ECO:0007669"/>
    <property type="project" value="InterPro"/>
</dbReference>
<dbReference type="SMART" id="SM00037">
    <property type="entry name" value="CNX"/>
    <property type="match status" value="1"/>
</dbReference>
<dbReference type="InterPro" id="IPR000500">
    <property type="entry name" value="Connexin"/>
</dbReference>
<accession>Q4RF68</accession>
<keyword evidence="6" id="KW-0303">Gap junction</keyword>
<dbReference type="Gene3D" id="1.20.1440.80">
    <property type="entry name" value="Gap junction channel protein cysteine-rich domain"/>
    <property type="match status" value="1"/>
</dbReference>
<evidence type="ECO:0000256" key="2">
    <source>
        <dbReference type="ARBA" id="ARBA00004651"/>
    </source>
</evidence>
<feature type="domain" description="Connexin cysteine-rich" evidence="15">
    <location>
        <begin position="151"/>
        <end position="217"/>
    </location>
</feature>
<feature type="domain" description="HSF-type DNA-binding" evidence="14">
    <location>
        <begin position="214"/>
        <end position="308"/>
    </location>
</feature>
<evidence type="ECO:0000259" key="13">
    <source>
        <dbReference type="SMART" id="SM00037"/>
    </source>
</evidence>
<evidence type="ECO:0000256" key="1">
    <source>
        <dbReference type="ARBA" id="ARBA00004610"/>
    </source>
</evidence>
<evidence type="ECO:0000259" key="15">
    <source>
        <dbReference type="SMART" id="SM01089"/>
    </source>
</evidence>
<dbReference type="InterPro" id="IPR038359">
    <property type="entry name" value="Connexin_N_sf"/>
</dbReference>
<evidence type="ECO:0000256" key="12">
    <source>
        <dbReference type="SAM" id="Phobius"/>
    </source>
</evidence>
<feature type="transmembrane region" description="Helical" evidence="12">
    <location>
        <begin position="78"/>
        <end position="100"/>
    </location>
</feature>
<comment type="similarity">
    <text evidence="11">Belongs to the HSF family.</text>
</comment>
<dbReference type="InterPro" id="IPR013092">
    <property type="entry name" value="Connexin_N"/>
</dbReference>
<feature type="domain" description="Connexin N-terminal" evidence="13">
    <location>
        <begin position="43"/>
        <end position="76"/>
    </location>
</feature>
<dbReference type="PROSITE" id="PS00407">
    <property type="entry name" value="CONNEXINS_1"/>
    <property type="match status" value="1"/>
</dbReference>
<evidence type="ECO:0000313" key="16">
    <source>
        <dbReference type="EMBL" id="CAG12964.1"/>
    </source>
</evidence>
<keyword evidence="8 12" id="KW-1133">Transmembrane helix</keyword>
<keyword evidence="18" id="KW-1185">Reference proteome</keyword>
<feature type="transmembrane region" description="Helical" evidence="12">
    <location>
        <begin position="138"/>
        <end position="162"/>
    </location>
</feature>
<gene>
    <name evidence="16" type="ORF">GSTENG00035460001</name>
</gene>
<evidence type="ECO:0000256" key="10">
    <source>
        <dbReference type="ARBA" id="ARBA00023136"/>
    </source>
</evidence>
<dbReference type="PANTHER" id="PTHR11984:SF109">
    <property type="entry name" value="CONNEXIN 28.1-RELATED"/>
    <property type="match status" value="1"/>
</dbReference>
<dbReference type="InterPro" id="IPR019570">
    <property type="entry name" value="Connexin_CCC"/>
</dbReference>
<evidence type="ECO:0000313" key="17">
    <source>
        <dbReference type="Ensembl" id="ENSTNIP00000022348.1"/>
    </source>
</evidence>
<organism evidence="16">
    <name type="scientific">Tetraodon nigroviridis</name>
    <name type="common">Spotted green pufferfish</name>
    <name type="synonym">Chelonodon nigroviridis</name>
    <dbReference type="NCBI Taxonomy" id="99883"/>
    <lineage>
        <taxon>Eukaryota</taxon>
        <taxon>Metazoa</taxon>
        <taxon>Chordata</taxon>
        <taxon>Craniata</taxon>
        <taxon>Vertebrata</taxon>
        <taxon>Euteleostomi</taxon>
        <taxon>Actinopterygii</taxon>
        <taxon>Neopterygii</taxon>
        <taxon>Teleostei</taxon>
        <taxon>Neoteleostei</taxon>
        <taxon>Acanthomorphata</taxon>
        <taxon>Eupercaria</taxon>
        <taxon>Tetraodontiformes</taxon>
        <taxon>Tetradontoidea</taxon>
        <taxon>Tetraodontidae</taxon>
        <taxon>Tetraodon</taxon>
    </lineage>
</organism>
<evidence type="ECO:0000256" key="9">
    <source>
        <dbReference type="ARBA" id="ARBA00023125"/>
    </source>
</evidence>
<dbReference type="STRING" id="99883.ENSTNIP00000022348"/>
<proteinExistence type="inferred from homology"/>
<dbReference type="PANTHER" id="PTHR11984">
    <property type="entry name" value="CONNEXIN"/>
    <property type="match status" value="1"/>
</dbReference>
<dbReference type="InterPro" id="IPR036390">
    <property type="entry name" value="WH_DNA-bd_sf"/>
</dbReference>
<evidence type="ECO:0000256" key="5">
    <source>
        <dbReference type="ARBA" id="ARBA00022692"/>
    </source>
</evidence>
<keyword evidence="9" id="KW-0238">DNA-binding</keyword>
<dbReference type="GO" id="GO:0005243">
    <property type="term" value="F:gap junction channel activity"/>
    <property type="evidence" value="ECO:0007669"/>
    <property type="project" value="TreeGrafter"/>
</dbReference>
<evidence type="ECO:0000256" key="7">
    <source>
        <dbReference type="ARBA" id="ARBA00022949"/>
    </source>
</evidence>
<evidence type="ECO:0000256" key="3">
    <source>
        <dbReference type="ARBA" id="ARBA00011455"/>
    </source>
</evidence>
<dbReference type="HOGENOM" id="CLU_037388_4_2_1"/>
<comment type="subcellular location">
    <subcellularLocation>
        <location evidence="1">Cell junction</location>
        <location evidence="1">Gap junction</location>
    </subcellularLocation>
    <subcellularLocation>
        <location evidence="2">Cell membrane</location>
        <topology evidence="2">Multi-pass membrane protein</topology>
    </subcellularLocation>
</comment>
<dbReference type="SUPFAM" id="SSF46785">
    <property type="entry name" value="Winged helix' DNA-binding domain"/>
    <property type="match status" value="1"/>
</dbReference>
<dbReference type="AlphaFoldDB" id="Q4RF68"/>
<dbReference type="Pfam" id="PF00029">
    <property type="entry name" value="Connexin"/>
    <property type="match status" value="1"/>
</dbReference>
<evidence type="ECO:0000256" key="8">
    <source>
        <dbReference type="ARBA" id="ARBA00022989"/>
    </source>
</evidence>
<dbReference type="EMBL" id="CAAE01015120">
    <property type="protein sequence ID" value="CAG12964.1"/>
    <property type="molecule type" value="Genomic_DNA"/>
</dbReference>
<dbReference type="OMA" id="EMFYLMC"/>
<keyword evidence="5 12" id="KW-0812">Transmembrane</keyword>
<feature type="transmembrane region" description="Helical" evidence="12">
    <location>
        <begin position="194"/>
        <end position="219"/>
    </location>
</feature>
<dbReference type="GO" id="GO:0043565">
    <property type="term" value="F:sequence-specific DNA binding"/>
    <property type="evidence" value="ECO:0007669"/>
    <property type="project" value="InterPro"/>
</dbReference>
<dbReference type="PROSITE" id="PS00408">
    <property type="entry name" value="CONNEXINS_2"/>
    <property type="match status" value="1"/>
</dbReference>
<dbReference type="Proteomes" id="UP000007303">
    <property type="component" value="Unassembled WGS sequence"/>
</dbReference>
<reference evidence="16 18" key="1">
    <citation type="journal article" date="2004" name="Nature">
        <title>Genome duplication in the teleost fish Tetraodon nigroviridis reveals the early vertebrate proto-karyotype.</title>
        <authorList>
            <person name="Jaillon O."/>
            <person name="Aury J.-M."/>
            <person name="Brunet F."/>
            <person name="Petit J.-L."/>
            <person name="Stange-Thomann N."/>
            <person name="Mauceli E."/>
            <person name="Bouneau L."/>
            <person name="Fischer C."/>
            <person name="Ozouf-Costaz C."/>
            <person name="Bernot A."/>
            <person name="Nicaud S."/>
            <person name="Jaffe D."/>
            <person name="Fisher S."/>
            <person name="Lutfalla G."/>
            <person name="Dossat C."/>
            <person name="Segurens B."/>
            <person name="Dasilva C."/>
            <person name="Salanoubat M."/>
            <person name="Levy M."/>
            <person name="Boudet N."/>
            <person name="Castellano S."/>
            <person name="Anthouard V."/>
            <person name="Jubin C."/>
            <person name="Castelli V."/>
            <person name="Katinka M."/>
            <person name="Vacherie B."/>
            <person name="Biemont C."/>
            <person name="Skalli Z."/>
            <person name="Cattolico L."/>
            <person name="Poulain J."/>
            <person name="De Berardinis V."/>
            <person name="Cruaud C."/>
            <person name="Duprat S."/>
            <person name="Brottier P."/>
            <person name="Coutanceau J.-P."/>
            <person name="Gouzy J."/>
            <person name="Parra G."/>
            <person name="Lardier G."/>
            <person name="Chapple C."/>
            <person name="McKernan K.J."/>
            <person name="McEwan P."/>
            <person name="Bosak S."/>
            <person name="Kellis M."/>
            <person name="Volff J.-N."/>
            <person name="Guigo R."/>
            <person name="Zody M.C."/>
            <person name="Mesirov J."/>
            <person name="Lindblad-Toh K."/>
            <person name="Birren B."/>
            <person name="Nusbaum C."/>
            <person name="Kahn D."/>
            <person name="Robinson-Rechavi M."/>
            <person name="Laudet V."/>
            <person name="Schachter V."/>
            <person name="Quetier F."/>
            <person name="Saurin W."/>
            <person name="Scarpelli C."/>
            <person name="Wincker P."/>
            <person name="Lander E.S."/>
            <person name="Weissenbach J."/>
            <person name="Roest Crollius H."/>
        </authorList>
    </citation>
    <scope>NUCLEOTIDE SEQUENCE [LARGE SCALE GENOMIC DNA]</scope>
</reference>
<evidence type="ECO:0000256" key="4">
    <source>
        <dbReference type="ARBA" id="ARBA00022475"/>
    </source>
</evidence>
<sequence length="315" mass="35981">MGEWGFLSSLLDKVQSHSSVIGKVWLSVLFIFRIMVLGAGADKVWGDEQSNMICNTKQPGCKNVCYDHAFPISHIRFWVLQIIFVSTPTLVYLGHVLHVIHKENKMREYMKTHTQSNLAKYPKYTDEKGHVEIRGNLLGTYMTSIVFRILLEIAFIVGQYYLYGFIMDPKVVCSRAPCPFTVECYMSRPTEKTIFILFMLAVSCASLLLNVVEICYLLCQLADDSTVDAITWNHQGDGIIVNKNLIEKQFLSLNGFKASSSSSFVRQLNLYGFKKSQCFNRGEPNIHHYFHPNFKRNQPELITKCSFGPDMPQSC</sequence>
<dbReference type="Pfam" id="PF00447">
    <property type="entry name" value="HSF_DNA-bind"/>
    <property type="match status" value="1"/>
</dbReference>